<feature type="non-terminal residue" evidence="1">
    <location>
        <position position="410"/>
    </location>
</feature>
<accession>A0A0F8YPJ2</accession>
<evidence type="ECO:0000313" key="1">
    <source>
        <dbReference type="EMBL" id="KKK83307.1"/>
    </source>
</evidence>
<reference evidence="1" key="1">
    <citation type="journal article" date="2015" name="Nature">
        <title>Complex archaea that bridge the gap between prokaryotes and eukaryotes.</title>
        <authorList>
            <person name="Spang A."/>
            <person name="Saw J.H."/>
            <person name="Jorgensen S.L."/>
            <person name="Zaremba-Niedzwiedzka K."/>
            <person name="Martijn J."/>
            <person name="Lind A.E."/>
            <person name="van Eijk R."/>
            <person name="Schleper C."/>
            <person name="Guy L."/>
            <person name="Ettema T.J."/>
        </authorList>
    </citation>
    <scope>NUCLEOTIDE SEQUENCE</scope>
</reference>
<dbReference type="EMBL" id="LAZR01052283">
    <property type="protein sequence ID" value="KKK83307.1"/>
    <property type="molecule type" value="Genomic_DNA"/>
</dbReference>
<proteinExistence type="predicted"/>
<sequence>HQPTAARRDPSPRLALEDIIDLTLINSREYQTQKETLYRVALRLSLERFDYEMKFSTSGNRTAANYSHTRDGGETINSLDVPTTITSDKLLATGGALLARFANDVVLTFNGPQGFAADVGSELLLEISQSVFQRDIAFESLTQAERDVVYAARDFARFRKRLFRDQASQYYALVLAYRGIEIDTQDYFTNLRAYNQGEAEYRAGQRSRVEVDQVEQSVLTGRSRLIGSCDGLERSLDSLKVSIGLPPELPLNLDLTELELLTLRDEATVSAERVRRARRNLLSERRKTALDRDTLLRGAVDLTGRMLDLHKSHQRLGRQLSNLKSLELLHSRLNVDEARALIHLHRTALRDAELQSNSGGASEDVSATSWLRGLRRNMNLADSFLRLVGRQLELAEGISADRQTAQKIRA</sequence>
<protein>
    <recommendedName>
        <fullName evidence="2">TolC family protein</fullName>
    </recommendedName>
</protein>
<evidence type="ECO:0008006" key="2">
    <source>
        <dbReference type="Google" id="ProtNLM"/>
    </source>
</evidence>
<dbReference type="AlphaFoldDB" id="A0A0F8YPJ2"/>
<dbReference type="SUPFAM" id="SSF56954">
    <property type="entry name" value="Outer membrane efflux proteins (OEP)"/>
    <property type="match status" value="1"/>
</dbReference>
<comment type="caution">
    <text evidence="1">The sequence shown here is derived from an EMBL/GenBank/DDBJ whole genome shotgun (WGS) entry which is preliminary data.</text>
</comment>
<dbReference type="Gene3D" id="1.20.1600.10">
    <property type="entry name" value="Outer membrane efflux proteins (OEP)"/>
    <property type="match status" value="1"/>
</dbReference>
<feature type="non-terminal residue" evidence="1">
    <location>
        <position position="1"/>
    </location>
</feature>
<name>A0A0F8YPJ2_9ZZZZ</name>
<organism evidence="1">
    <name type="scientific">marine sediment metagenome</name>
    <dbReference type="NCBI Taxonomy" id="412755"/>
    <lineage>
        <taxon>unclassified sequences</taxon>
        <taxon>metagenomes</taxon>
        <taxon>ecological metagenomes</taxon>
    </lineage>
</organism>
<dbReference type="GO" id="GO:0015562">
    <property type="term" value="F:efflux transmembrane transporter activity"/>
    <property type="evidence" value="ECO:0007669"/>
    <property type="project" value="InterPro"/>
</dbReference>
<gene>
    <name evidence="1" type="ORF">LCGC14_2794700</name>
</gene>